<keyword evidence="4" id="KW-1185">Reference proteome</keyword>
<dbReference type="Pfam" id="PF13411">
    <property type="entry name" value="MerR_1"/>
    <property type="match status" value="1"/>
</dbReference>
<dbReference type="GO" id="GO:0003677">
    <property type="term" value="F:DNA binding"/>
    <property type="evidence" value="ECO:0007669"/>
    <property type="project" value="UniProtKB-KW"/>
</dbReference>
<evidence type="ECO:0000259" key="2">
    <source>
        <dbReference type="PROSITE" id="PS50937"/>
    </source>
</evidence>
<feature type="domain" description="HTH merR-type" evidence="2">
    <location>
        <begin position="6"/>
        <end position="75"/>
    </location>
</feature>
<dbReference type="Proteomes" id="UP000245624">
    <property type="component" value="Unassembled WGS sequence"/>
</dbReference>
<dbReference type="PRINTS" id="PR00040">
    <property type="entry name" value="HTHMERR"/>
</dbReference>
<reference evidence="3 4" key="1">
    <citation type="submission" date="2018-05" db="EMBL/GenBank/DDBJ databases">
        <title>Genomic analysis of Gracilibacillus dipsosauri DD1 reveals novel features of a salt-tolerant amylase.</title>
        <authorList>
            <person name="Deutch C.E."/>
            <person name="Yang S."/>
        </authorList>
    </citation>
    <scope>NUCLEOTIDE SEQUENCE [LARGE SCALE GENOMIC DNA]</scope>
    <source>
        <strain evidence="3 4">DD1</strain>
    </source>
</reference>
<evidence type="ECO:0000256" key="1">
    <source>
        <dbReference type="ARBA" id="ARBA00023125"/>
    </source>
</evidence>
<gene>
    <name evidence="3" type="ORF">DLJ74_04335</name>
</gene>
<dbReference type="GO" id="GO:0003700">
    <property type="term" value="F:DNA-binding transcription factor activity"/>
    <property type="evidence" value="ECO:0007669"/>
    <property type="project" value="InterPro"/>
</dbReference>
<dbReference type="InterPro" id="IPR047057">
    <property type="entry name" value="MerR_fam"/>
</dbReference>
<keyword evidence="1" id="KW-0238">DNA-binding</keyword>
<protein>
    <submittedName>
        <fullName evidence="3">MerR family transcriptional regulator</fullName>
    </submittedName>
</protein>
<dbReference type="OrthoDB" id="1894615at2"/>
<dbReference type="InterPro" id="IPR000551">
    <property type="entry name" value="MerR-type_HTH_dom"/>
</dbReference>
<name>A0A317L1U9_9BACI</name>
<proteinExistence type="predicted"/>
<dbReference type="AlphaFoldDB" id="A0A317L1U9"/>
<dbReference type="Gene3D" id="1.10.1660.10">
    <property type="match status" value="1"/>
</dbReference>
<dbReference type="PROSITE" id="PS00552">
    <property type="entry name" value="HTH_MERR_1"/>
    <property type="match status" value="1"/>
</dbReference>
<dbReference type="EMBL" id="QGTD01000005">
    <property type="protein sequence ID" value="PWU69224.1"/>
    <property type="molecule type" value="Genomic_DNA"/>
</dbReference>
<dbReference type="PANTHER" id="PTHR30204:SF90">
    <property type="entry name" value="HTH-TYPE TRANSCRIPTIONAL ACTIVATOR MTA"/>
    <property type="match status" value="1"/>
</dbReference>
<dbReference type="SMART" id="SM00422">
    <property type="entry name" value="HTH_MERR"/>
    <property type="match status" value="1"/>
</dbReference>
<organism evidence="3 4">
    <name type="scientific">Gracilibacillus dipsosauri</name>
    <dbReference type="NCBI Taxonomy" id="178340"/>
    <lineage>
        <taxon>Bacteria</taxon>
        <taxon>Bacillati</taxon>
        <taxon>Bacillota</taxon>
        <taxon>Bacilli</taxon>
        <taxon>Bacillales</taxon>
        <taxon>Bacillaceae</taxon>
        <taxon>Gracilibacillus</taxon>
    </lineage>
</organism>
<dbReference type="PROSITE" id="PS50937">
    <property type="entry name" value="HTH_MERR_2"/>
    <property type="match status" value="1"/>
</dbReference>
<dbReference type="CDD" id="cd01106">
    <property type="entry name" value="HTH_TipAL-Mta"/>
    <property type="match status" value="1"/>
</dbReference>
<dbReference type="RefSeq" id="WP_109983504.1">
    <property type="nucleotide sequence ID" value="NZ_QGTD01000005.1"/>
</dbReference>
<dbReference type="PANTHER" id="PTHR30204">
    <property type="entry name" value="REDOX-CYCLING DRUG-SENSING TRANSCRIPTIONAL ACTIVATOR SOXR"/>
    <property type="match status" value="1"/>
</dbReference>
<dbReference type="InterPro" id="IPR009061">
    <property type="entry name" value="DNA-bd_dom_put_sf"/>
</dbReference>
<evidence type="ECO:0000313" key="4">
    <source>
        <dbReference type="Proteomes" id="UP000245624"/>
    </source>
</evidence>
<evidence type="ECO:0000313" key="3">
    <source>
        <dbReference type="EMBL" id="PWU69224.1"/>
    </source>
</evidence>
<dbReference type="SUPFAM" id="SSF46955">
    <property type="entry name" value="Putative DNA-binding domain"/>
    <property type="match status" value="1"/>
</dbReference>
<comment type="caution">
    <text evidence="3">The sequence shown here is derived from an EMBL/GenBank/DDBJ whole genome shotgun (WGS) entry which is preliminary data.</text>
</comment>
<accession>A0A317L1U9</accession>
<sequence>MITKKYWKVGELAKLTGLTIRTLRYYDQIGLFIPSEYTSSGYRLYNESDIKRLQQILALKELDISLEEIKAILASDDYNPLDILYIQMDRMKKNIHSQQILLKELQHVVRLMQKDEELTIEHFTMLLQMMRKSHEEYFLKQKTQVDQSLDRLQAMLTNQQKKEEDEK</sequence>